<name>A0A1U9MJG3_9HYPH</name>
<sequence length="78" mass="9377">MPVIATVESRHGVHNFVSEDYEELYQQLAEYCRFWLEQDGPEAIIKNHQRYKDIELVHMYFSQAATEQDWEKLTITTR</sequence>
<dbReference type="AlphaFoldDB" id="A0A1U9MJG3"/>
<organism evidence="1 2">
    <name type="scientific">Bartonella choladocola</name>
    <dbReference type="NCBI Taxonomy" id="2750995"/>
    <lineage>
        <taxon>Bacteria</taxon>
        <taxon>Pseudomonadati</taxon>
        <taxon>Pseudomonadota</taxon>
        <taxon>Alphaproteobacteria</taxon>
        <taxon>Hyphomicrobiales</taxon>
        <taxon>Bartonellaceae</taxon>
        <taxon>Bartonella</taxon>
    </lineage>
</organism>
<accession>A0A1U9MJG3</accession>
<dbReference type="Proteomes" id="UP000189632">
    <property type="component" value="Chromosome"/>
</dbReference>
<evidence type="ECO:0000313" key="2">
    <source>
        <dbReference type="Proteomes" id="UP000189632"/>
    </source>
</evidence>
<protein>
    <submittedName>
        <fullName evidence="1">Uncharacterized protein</fullName>
    </submittedName>
</protein>
<keyword evidence="2" id="KW-1185">Reference proteome</keyword>
<dbReference type="EMBL" id="CP015625">
    <property type="protein sequence ID" value="AQT47996.1"/>
    <property type="molecule type" value="Genomic_DNA"/>
</dbReference>
<dbReference type="RefSeq" id="WP_077993452.1">
    <property type="nucleotide sequence ID" value="NZ_CAXUOT020000003.1"/>
</dbReference>
<evidence type="ECO:0000313" key="1">
    <source>
        <dbReference type="EMBL" id="AQT47996.1"/>
    </source>
</evidence>
<proteinExistence type="predicted"/>
<gene>
    <name evidence="1" type="ORF">BBC0122_019010</name>
</gene>
<reference evidence="1 2" key="1">
    <citation type="submission" date="2016-11" db="EMBL/GenBank/DDBJ databases">
        <title>Comparative genomics of Bartonella apis.</title>
        <authorList>
            <person name="Engel P."/>
        </authorList>
    </citation>
    <scope>NUCLEOTIDE SEQUENCE [LARGE SCALE GENOMIC DNA]</scope>
    <source>
        <strain evidence="1 2">BBC0122</strain>
    </source>
</reference>
<dbReference type="KEGG" id="bapi:BBC0122_019010"/>